<dbReference type="GO" id="GO:0051539">
    <property type="term" value="F:4 iron, 4 sulfur cluster binding"/>
    <property type="evidence" value="ECO:0007669"/>
    <property type="project" value="UniProtKB-UniRule"/>
</dbReference>
<keyword evidence="6 7" id="KW-0411">Iron-sulfur</keyword>
<evidence type="ECO:0000256" key="2">
    <source>
        <dbReference type="ARBA" id="ARBA00022515"/>
    </source>
</evidence>
<dbReference type="SUPFAM" id="SSF140914">
    <property type="entry name" value="PriB N-terminal domain-like"/>
    <property type="match status" value="1"/>
</dbReference>
<feature type="domain" description="DNA primase large subunit C-terminal" evidence="8">
    <location>
        <begin position="215"/>
        <end position="324"/>
    </location>
</feature>
<feature type="binding site" evidence="7">
    <location>
        <position position="311"/>
    </location>
    <ligand>
        <name>[4Fe-4S] cluster</name>
        <dbReference type="ChEBI" id="CHEBI:49883"/>
    </ligand>
</feature>
<evidence type="ECO:0000256" key="4">
    <source>
        <dbReference type="ARBA" id="ARBA00022723"/>
    </source>
</evidence>
<dbReference type="NCBIfam" id="NF002591">
    <property type="entry name" value="PRK02249.1-5"/>
    <property type="match status" value="1"/>
</dbReference>
<name>A0A8A3S3J1_9EURY</name>
<feature type="binding site" evidence="7">
    <location>
        <position position="304"/>
    </location>
    <ligand>
        <name>[4Fe-4S] cluster</name>
        <dbReference type="ChEBI" id="CHEBI:49883"/>
    </ligand>
</feature>
<dbReference type="EMBL" id="CP036172">
    <property type="protein sequence ID" value="QSZ66449.1"/>
    <property type="molecule type" value="Genomic_DNA"/>
</dbReference>
<evidence type="ECO:0000256" key="1">
    <source>
        <dbReference type="ARBA" id="ARBA00022485"/>
    </source>
</evidence>
<comment type="cofactor">
    <cofactor evidence="7">
        <name>[4Fe-4S] cluster</name>
        <dbReference type="ChEBI" id="CHEBI:49883"/>
    </cofactor>
    <text evidence="7">Binds 1 [4Fe-4S] cluster.</text>
</comment>
<dbReference type="Pfam" id="PF04104">
    <property type="entry name" value="DNA_primase_lrg"/>
    <property type="match status" value="1"/>
</dbReference>
<feature type="binding site" evidence="7">
    <location>
        <position position="224"/>
    </location>
    <ligand>
        <name>[4Fe-4S] cluster</name>
        <dbReference type="ChEBI" id="CHEBI:49883"/>
    </ligand>
</feature>
<dbReference type="InterPro" id="IPR023642">
    <property type="entry name" value="DNA_primase_lsu_PriL"/>
</dbReference>
<keyword evidence="10" id="KW-1185">Reference proteome</keyword>
<evidence type="ECO:0000313" key="9">
    <source>
        <dbReference type="EMBL" id="QSZ66449.1"/>
    </source>
</evidence>
<dbReference type="AlphaFoldDB" id="A0A8A3S3J1"/>
<evidence type="ECO:0000256" key="3">
    <source>
        <dbReference type="ARBA" id="ARBA00022705"/>
    </source>
</evidence>
<dbReference type="HAMAP" id="MF_00701">
    <property type="entry name" value="DNA_primase_lrg_arc"/>
    <property type="match status" value="1"/>
</dbReference>
<organism evidence="9 10">
    <name type="scientific">Methanofollis aquaemaris</name>
    <dbReference type="NCBI Taxonomy" id="126734"/>
    <lineage>
        <taxon>Archaea</taxon>
        <taxon>Methanobacteriati</taxon>
        <taxon>Methanobacteriota</taxon>
        <taxon>Stenosarchaea group</taxon>
        <taxon>Methanomicrobia</taxon>
        <taxon>Methanomicrobiales</taxon>
        <taxon>Methanomicrobiaceae</taxon>
        <taxon>Methanofollis</taxon>
    </lineage>
</organism>
<feature type="binding site" evidence="7">
    <location>
        <position position="295"/>
    </location>
    <ligand>
        <name>[4Fe-4S] cluster</name>
        <dbReference type="ChEBI" id="CHEBI:49883"/>
    </ligand>
</feature>
<evidence type="ECO:0000259" key="8">
    <source>
        <dbReference type="Pfam" id="PF04104"/>
    </source>
</evidence>
<keyword evidence="3 7" id="KW-0235">DNA replication</keyword>
<dbReference type="InterPro" id="IPR058560">
    <property type="entry name" value="DNA_primase_C"/>
</dbReference>
<dbReference type="PANTHER" id="PTHR10537">
    <property type="entry name" value="DNA PRIMASE LARGE SUBUNIT"/>
    <property type="match status" value="1"/>
</dbReference>
<protein>
    <recommendedName>
        <fullName evidence="7">DNA primase large subunit PriL</fullName>
    </recommendedName>
</protein>
<sequence>MGIDLDLKDLARYPFLQESQTFARDRTGSIDTFLESQVGKIVLPHAAARVRAALFPDQVDQDESEPLSEVSIFSYAVARVLVSCTKDRMMADRLARYEAARAAAALQDEDPAIRAYVAQSLGIDLDARTIPVTTYVELVARLRDDRWRLVNRQVREGAVTVGTTEVGELLRERIRVVVGRDLPLNVPTSLCDALKPYIDELTAALREKTLEEFGEVDETSFPPCIAALINAVTAGTNLSHMGRFALTAFLHNIGLTTTQIAEVFQRAPDFDLSITMYQVEHISGRSGTEYTAPSCATMRTYGLCVHKNALCETMSHPLSYYRRKKWQQENKKKE</sequence>
<dbReference type="GeneID" id="76423199"/>
<dbReference type="CDD" id="cd06560">
    <property type="entry name" value="PriL"/>
    <property type="match status" value="1"/>
</dbReference>
<keyword evidence="5 7" id="KW-0408">Iron</keyword>
<evidence type="ECO:0000256" key="5">
    <source>
        <dbReference type="ARBA" id="ARBA00023004"/>
    </source>
</evidence>
<evidence type="ECO:0000313" key="10">
    <source>
        <dbReference type="Proteomes" id="UP001042704"/>
    </source>
</evidence>
<dbReference type="InterPro" id="IPR007238">
    <property type="entry name" value="DNA_primase_lsu_euk/arc"/>
</dbReference>
<dbReference type="GO" id="GO:0046872">
    <property type="term" value="F:metal ion binding"/>
    <property type="evidence" value="ECO:0007669"/>
    <property type="project" value="UniProtKB-KW"/>
</dbReference>
<evidence type="ECO:0000256" key="7">
    <source>
        <dbReference type="HAMAP-Rule" id="MF_00701"/>
    </source>
</evidence>
<reference evidence="9" key="1">
    <citation type="journal article" date="2001" name="Int. J. Syst. Evol. Microbiol.">
        <title>Methanofollis aquaemaris sp. nov., a methanogen isolated from an aquaculture fish pond.</title>
        <authorList>
            <person name="Lai M.C."/>
            <person name="Chen S.C."/>
        </authorList>
    </citation>
    <scope>NUCLEOTIDE SEQUENCE</scope>
    <source>
        <strain evidence="9">N2F9704</strain>
    </source>
</reference>
<comment type="similarity">
    <text evidence="7">Belongs to the eukaryotic-type primase large subunit family.</text>
</comment>
<dbReference type="GO" id="GO:0006269">
    <property type="term" value="P:DNA replication, synthesis of primer"/>
    <property type="evidence" value="ECO:0007669"/>
    <property type="project" value="UniProtKB-UniRule"/>
</dbReference>
<keyword evidence="1 7" id="KW-0004">4Fe-4S</keyword>
<accession>A0A8A3S3J1</accession>
<gene>
    <name evidence="7 9" type="primary">priL</name>
    <name evidence="9" type="ORF">RJ40_02510</name>
</gene>
<evidence type="ECO:0000256" key="6">
    <source>
        <dbReference type="ARBA" id="ARBA00023014"/>
    </source>
</evidence>
<dbReference type="GO" id="GO:1990077">
    <property type="term" value="C:primosome complex"/>
    <property type="evidence" value="ECO:0007669"/>
    <property type="project" value="UniProtKB-KW"/>
</dbReference>
<comment type="function">
    <text evidence="7">Regulatory subunit of DNA primase, an RNA polymerase that catalyzes the synthesis of short RNA molecules used as primers for DNA polymerase during DNA replication. Stabilizes and modulates the activity of the small subunit, increasing the rate of DNA synthesis, and conferring RNA synthesis capability. The DNA polymerase activity may enable DNA primase to also catalyze primer extension after primer synthesis. May also play a role in DNA repair.</text>
</comment>
<dbReference type="GO" id="GO:0006270">
    <property type="term" value="P:DNA replication initiation"/>
    <property type="evidence" value="ECO:0007669"/>
    <property type="project" value="TreeGrafter"/>
</dbReference>
<keyword evidence="2 7" id="KW-0639">Primosome</keyword>
<dbReference type="Proteomes" id="UP001042704">
    <property type="component" value="Chromosome"/>
</dbReference>
<keyword evidence="4 7" id="KW-0479">Metal-binding</keyword>
<comment type="subunit">
    <text evidence="7">Heterodimer of a small subunit (PriS) and a large subunit (PriL).</text>
</comment>
<reference evidence="9" key="2">
    <citation type="submission" date="2019-02" db="EMBL/GenBank/DDBJ databases">
        <authorList>
            <person name="Chen S.-C."/>
            <person name="Chien H.-H."/>
            <person name="Lai M.-C."/>
        </authorList>
    </citation>
    <scope>NUCLEOTIDE SEQUENCE</scope>
    <source>
        <strain evidence="9">N2F9704</strain>
    </source>
</reference>
<dbReference type="PANTHER" id="PTHR10537:SF3">
    <property type="entry name" value="DNA PRIMASE LARGE SUBUNIT"/>
    <property type="match status" value="1"/>
</dbReference>
<dbReference type="GO" id="GO:0003899">
    <property type="term" value="F:DNA-directed RNA polymerase activity"/>
    <property type="evidence" value="ECO:0007669"/>
    <property type="project" value="InterPro"/>
</dbReference>
<dbReference type="KEGG" id="maqe:RJ40_02510"/>
<dbReference type="RefSeq" id="WP_265581791.1">
    <property type="nucleotide sequence ID" value="NZ_CP036172.1"/>
</dbReference>
<proteinExistence type="inferred from homology"/>